<protein>
    <recommendedName>
        <fullName evidence="2">Protein LTV1 homolog</fullName>
    </recommendedName>
</protein>
<feature type="region of interest" description="Disordered" evidence="3">
    <location>
        <begin position="406"/>
        <end position="425"/>
    </location>
</feature>
<feature type="compositionally biased region" description="Basic and acidic residues" evidence="3">
    <location>
        <begin position="44"/>
        <end position="59"/>
    </location>
</feature>
<gene>
    <name evidence="4" type="ORF">CTOB1V02_LOCUS757</name>
</gene>
<feature type="region of interest" description="Disordered" evidence="3">
    <location>
        <begin position="25"/>
        <end position="59"/>
    </location>
</feature>
<dbReference type="GO" id="GO:0042274">
    <property type="term" value="P:ribosomal small subunit biogenesis"/>
    <property type="evidence" value="ECO:0007669"/>
    <property type="project" value="InterPro"/>
</dbReference>
<feature type="region of interest" description="Disordered" evidence="3">
    <location>
        <begin position="136"/>
        <end position="238"/>
    </location>
</feature>
<proteinExistence type="inferred from homology"/>
<feature type="compositionally biased region" description="Acidic residues" evidence="3">
    <location>
        <begin position="158"/>
        <end position="174"/>
    </location>
</feature>
<dbReference type="PANTHER" id="PTHR21531">
    <property type="entry name" value="LOW-TEMPERATURE VIABILITY PROTEIN LTV1-RELATED"/>
    <property type="match status" value="1"/>
</dbReference>
<evidence type="ECO:0000256" key="2">
    <source>
        <dbReference type="ARBA" id="ARBA00021561"/>
    </source>
</evidence>
<evidence type="ECO:0000256" key="1">
    <source>
        <dbReference type="ARBA" id="ARBA00009078"/>
    </source>
</evidence>
<dbReference type="EMBL" id="OB660101">
    <property type="protein sequence ID" value="CAD7222759.1"/>
    <property type="molecule type" value="Genomic_DNA"/>
</dbReference>
<dbReference type="OrthoDB" id="5852896at2759"/>
<sequence length="466" mass="53707">MGKKKKPFIDKKKAVTFTLVHRSQQDPLIADETAPPRVLSHVPGKADSKEQEPKAKKKRVEEQIKCGIYFDDDYDYLQHLKFRGADEGEEVERFVWEKIPSSSQNSGADRRWDERIQKLNLPSEVFASKAEEPIGMLNKAAPHPGPHPEWDPDVVAALDDDFDFDDPENVLEDDFVVKALASDSEDVERSEDEDDSEESKDFNSDEAEDEVRSLPEPDSEDEKQTRFTEYSMSSSVMRRNEQLALLDDRFEEFYSTYGDLELGALDGEEIEGILKPDSAVVMMLAKEFENRTKKEALVIAERKKTENVIEESDDEMEEKELVEIPVKPEWDCQSILSTYSNIYNHPKLIEEPKSKRIQIGKRGIPVEETGGGLTRKALAQFDRETGELTGDRKRDEMTLISQLSKFSFRSKTETPEERKRRKQTLKLLRRERRVEKKMNADLFKEEKKKAEKVEAGKAKHQLVQMV</sequence>
<feature type="compositionally biased region" description="Acidic residues" evidence="3">
    <location>
        <begin position="183"/>
        <end position="209"/>
    </location>
</feature>
<evidence type="ECO:0000256" key="3">
    <source>
        <dbReference type="SAM" id="MobiDB-lite"/>
    </source>
</evidence>
<dbReference type="PANTHER" id="PTHR21531:SF0">
    <property type="entry name" value="PROTEIN LTV1 HOMOLOG"/>
    <property type="match status" value="1"/>
</dbReference>
<accession>A0A7R8W0Y4</accession>
<comment type="similarity">
    <text evidence="1">Belongs to the LTV1 family.</text>
</comment>
<name>A0A7R8W0Y4_9CRUS</name>
<dbReference type="GO" id="GO:0005829">
    <property type="term" value="C:cytosol"/>
    <property type="evidence" value="ECO:0007669"/>
    <property type="project" value="TreeGrafter"/>
</dbReference>
<dbReference type="Pfam" id="PF04180">
    <property type="entry name" value="LTV"/>
    <property type="match status" value="2"/>
</dbReference>
<feature type="compositionally biased region" description="Polar residues" evidence="3">
    <location>
        <begin position="227"/>
        <end position="237"/>
    </location>
</feature>
<dbReference type="GO" id="GO:0005634">
    <property type="term" value="C:nucleus"/>
    <property type="evidence" value="ECO:0007669"/>
    <property type="project" value="TreeGrafter"/>
</dbReference>
<evidence type="ECO:0000313" key="4">
    <source>
        <dbReference type="EMBL" id="CAD7222759.1"/>
    </source>
</evidence>
<dbReference type="GO" id="GO:0030688">
    <property type="term" value="C:preribosome, small subunit precursor"/>
    <property type="evidence" value="ECO:0007669"/>
    <property type="project" value="TreeGrafter"/>
</dbReference>
<reference evidence="4" key="1">
    <citation type="submission" date="2020-11" db="EMBL/GenBank/DDBJ databases">
        <authorList>
            <person name="Tran Van P."/>
        </authorList>
    </citation>
    <scope>NUCLEOTIDE SEQUENCE</scope>
</reference>
<dbReference type="GO" id="GO:0000056">
    <property type="term" value="P:ribosomal small subunit export from nucleus"/>
    <property type="evidence" value="ECO:0007669"/>
    <property type="project" value="TreeGrafter"/>
</dbReference>
<dbReference type="AlphaFoldDB" id="A0A7R8W0Y4"/>
<organism evidence="4">
    <name type="scientific">Cyprideis torosa</name>
    <dbReference type="NCBI Taxonomy" id="163714"/>
    <lineage>
        <taxon>Eukaryota</taxon>
        <taxon>Metazoa</taxon>
        <taxon>Ecdysozoa</taxon>
        <taxon>Arthropoda</taxon>
        <taxon>Crustacea</taxon>
        <taxon>Oligostraca</taxon>
        <taxon>Ostracoda</taxon>
        <taxon>Podocopa</taxon>
        <taxon>Podocopida</taxon>
        <taxon>Cytherocopina</taxon>
        <taxon>Cytheroidea</taxon>
        <taxon>Cytherideidae</taxon>
        <taxon>Cyprideis</taxon>
    </lineage>
</organism>
<dbReference type="InterPro" id="IPR007307">
    <property type="entry name" value="Ltv1"/>
</dbReference>